<feature type="region of interest" description="Disordered" evidence="1">
    <location>
        <begin position="262"/>
        <end position="529"/>
    </location>
</feature>
<organism evidence="2 3">
    <name type="scientific">Symbiodinium microadriaticum</name>
    <name type="common">Dinoflagellate</name>
    <name type="synonym">Zooxanthella microadriatica</name>
    <dbReference type="NCBI Taxonomy" id="2951"/>
    <lineage>
        <taxon>Eukaryota</taxon>
        <taxon>Sar</taxon>
        <taxon>Alveolata</taxon>
        <taxon>Dinophyceae</taxon>
        <taxon>Suessiales</taxon>
        <taxon>Symbiodiniaceae</taxon>
        <taxon>Symbiodinium</taxon>
    </lineage>
</organism>
<feature type="compositionally biased region" description="Low complexity" evidence="1">
    <location>
        <begin position="337"/>
        <end position="359"/>
    </location>
</feature>
<keyword evidence="3" id="KW-1185">Reference proteome</keyword>
<feature type="compositionally biased region" description="Pro residues" evidence="1">
    <location>
        <begin position="380"/>
        <end position="399"/>
    </location>
</feature>
<feature type="region of interest" description="Disordered" evidence="1">
    <location>
        <begin position="544"/>
        <end position="569"/>
    </location>
</feature>
<gene>
    <name evidence="2" type="ORF">AK812_SmicGene41917</name>
</gene>
<evidence type="ECO:0000256" key="1">
    <source>
        <dbReference type="SAM" id="MobiDB-lite"/>
    </source>
</evidence>
<feature type="compositionally biased region" description="Acidic residues" evidence="1">
    <location>
        <begin position="494"/>
        <end position="508"/>
    </location>
</feature>
<protein>
    <submittedName>
        <fullName evidence="2">Uncharacterized protein</fullName>
    </submittedName>
</protein>
<comment type="caution">
    <text evidence="2">The sequence shown here is derived from an EMBL/GenBank/DDBJ whole genome shotgun (WGS) entry which is preliminary data.</text>
</comment>
<dbReference type="AlphaFoldDB" id="A0A1Q9C4V0"/>
<feature type="compositionally biased region" description="Pro residues" evidence="1">
    <location>
        <begin position="317"/>
        <end position="326"/>
    </location>
</feature>
<proteinExistence type="predicted"/>
<feature type="compositionally biased region" description="Acidic residues" evidence="1">
    <location>
        <begin position="457"/>
        <end position="467"/>
    </location>
</feature>
<dbReference type="EMBL" id="LSRX01001685">
    <property type="protein sequence ID" value="OLP77953.1"/>
    <property type="molecule type" value="Genomic_DNA"/>
</dbReference>
<sequence>MVYCVDGIRFFAGVPIKALQEHLSETKSEHQNSFYGACAALPEMSPIAVFELGGFCTTLHANQVLEIPPGFLCAEALLTETNTIMHWTTLRPIKQDLLDFKGQIDVARAIIEHDRATLPADKHPTLDVCDAQVQAAGIVLRWAEQQSRAIEDDVDVCPGGPGTMTLSAVKNLWIAAADGRQTAGPLSLSRDVAEKFARVLAGLIAQSRVFVPWTEVLAEAGIEDNSETSSMLLSALVPSLSSKLRLDVLDALGIIRSLLPQPPTAAAARGPPSKTAPDAATQRKHTSSKLKPTREGEKTESAPAAPPKATEHKKEPAPNPDPPQQKPPGLSNQAPQPTETSAAAVSPAATTPATSSANHHASEVLAAAAAAADVETDTPKPTPLPKPSAPGSPPTPATPQEPSEAEIALAEMRKQLATTGGQRFREVSTEVGNQRKRQKLASPKEAEAPTRLASNLLDDDHDDEAPDLEAAVAVAQPGASTGGDERKDRSSSSSEDEDSAEDEDEDGENEKPDSYDDGDSPIRDVVLTPVNPAVPAAMQVQAKAKVKAPAKPKATVAKGTPKAAARRKG</sequence>
<evidence type="ECO:0000313" key="2">
    <source>
        <dbReference type="EMBL" id="OLP77953.1"/>
    </source>
</evidence>
<evidence type="ECO:0000313" key="3">
    <source>
        <dbReference type="Proteomes" id="UP000186817"/>
    </source>
</evidence>
<accession>A0A1Q9C4V0</accession>
<reference evidence="2 3" key="1">
    <citation type="submission" date="2016-02" db="EMBL/GenBank/DDBJ databases">
        <title>Genome analysis of coral dinoflagellate symbionts highlights evolutionary adaptations to a symbiotic lifestyle.</title>
        <authorList>
            <person name="Aranda M."/>
            <person name="Li Y."/>
            <person name="Liew Y.J."/>
            <person name="Baumgarten S."/>
            <person name="Simakov O."/>
            <person name="Wilson M."/>
            <person name="Piel J."/>
            <person name="Ashoor H."/>
            <person name="Bougouffa S."/>
            <person name="Bajic V.B."/>
            <person name="Ryu T."/>
            <person name="Ravasi T."/>
            <person name="Bayer T."/>
            <person name="Micklem G."/>
            <person name="Kim H."/>
            <person name="Bhak J."/>
            <person name="Lajeunesse T.C."/>
            <person name="Voolstra C.R."/>
        </authorList>
    </citation>
    <scope>NUCLEOTIDE SEQUENCE [LARGE SCALE GENOMIC DNA]</scope>
    <source>
        <strain evidence="2 3">CCMP2467</strain>
    </source>
</reference>
<name>A0A1Q9C4V0_SYMMI</name>
<dbReference type="Proteomes" id="UP000186817">
    <property type="component" value="Unassembled WGS sequence"/>
</dbReference>
<feature type="compositionally biased region" description="Low complexity" evidence="1">
    <location>
        <begin position="551"/>
        <end position="563"/>
    </location>
</feature>
<dbReference type="OrthoDB" id="436463at2759"/>